<keyword evidence="1" id="KW-0547">Nucleotide-binding</keyword>
<reference evidence="5" key="1">
    <citation type="journal article" date="2019" name="Int. J. Syst. Evol. Microbiol.">
        <title>The Global Catalogue of Microorganisms (GCM) 10K type strain sequencing project: providing services to taxonomists for standard genome sequencing and annotation.</title>
        <authorList>
            <consortium name="The Broad Institute Genomics Platform"/>
            <consortium name="The Broad Institute Genome Sequencing Center for Infectious Disease"/>
            <person name="Wu L."/>
            <person name="Ma J."/>
        </authorList>
    </citation>
    <scope>NUCLEOTIDE SEQUENCE [LARGE SCALE GENOMIC DNA]</scope>
    <source>
        <strain evidence="5">JCM 3369</strain>
    </source>
</reference>
<name>A0ABW2CJS7_9ACTN</name>
<dbReference type="PROSITE" id="PS50043">
    <property type="entry name" value="HTH_LUXR_2"/>
    <property type="match status" value="1"/>
</dbReference>
<evidence type="ECO:0000259" key="3">
    <source>
        <dbReference type="PROSITE" id="PS50043"/>
    </source>
</evidence>
<evidence type="ECO:0000256" key="2">
    <source>
        <dbReference type="ARBA" id="ARBA00022840"/>
    </source>
</evidence>
<accession>A0ABW2CJS7</accession>
<dbReference type="EMBL" id="JBHSXS010000011">
    <property type="protein sequence ID" value="MFC6882048.1"/>
    <property type="molecule type" value="Genomic_DNA"/>
</dbReference>
<dbReference type="InterPro" id="IPR041664">
    <property type="entry name" value="AAA_16"/>
</dbReference>
<dbReference type="GO" id="GO:0005524">
    <property type="term" value="F:ATP binding"/>
    <property type="evidence" value="ECO:0007669"/>
    <property type="project" value="UniProtKB-KW"/>
</dbReference>
<dbReference type="Gene3D" id="1.10.10.10">
    <property type="entry name" value="Winged helix-like DNA-binding domain superfamily/Winged helix DNA-binding domain"/>
    <property type="match status" value="1"/>
</dbReference>
<evidence type="ECO:0000256" key="1">
    <source>
        <dbReference type="ARBA" id="ARBA00022741"/>
    </source>
</evidence>
<proteinExistence type="predicted"/>
<dbReference type="PRINTS" id="PR00038">
    <property type="entry name" value="HTHLUXR"/>
</dbReference>
<dbReference type="InterPro" id="IPR000792">
    <property type="entry name" value="Tscrpt_reg_LuxR_C"/>
</dbReference>
<evidence type="ECO:0000313" key="4">
    <source>
        <dbReference type="EMBL" id="MFC6882048.1"/>
    </source>
</evidence>
<comment type="caution">
    <text evidence="4">The sequence shown here is derived from an EMBL/GenBank/DDBJ whole genome shotgun (WGS) entry which is preliminary data.</text>
</comment>
<dbReference type="InterPro" id="IPR011990">
    <property type="entry name" value="TPR-like_helical_dom_sf"/>
</dbReference>
<dbReference type="SUPFAM" id="SSF46894">
    <property type="entry name" value="C-terminal effector domain of the bipartite response regulators"/>
    <property type="match status" value="1"/>
</dbReference>
<dbReference type="SUPFAM" id="SSF52540">
    <property type="entry name" value="P-loop containing nucleoside triphosphate hydrolases"/>
    <property type="match status" value="1"/>
</dbReference>
<dbReference type="Pfam" id="PF13191">
    <property type="entry name" value="AAA_16"/>
    <property type="match status" value="1"/>
</dbReference>
<protein>
    <submittedName>
        <fullName evidence="4">ATP-binding protein</fullName>
    </submittedName>
</protein>
<dbReference type="Proteomes" id="UP001596380">
    <property type="component" value="Unassembled WGS sequence"/>
</dbReference>
<sequence length="998" mass="104816">MEGRATHDADDRPGNAPLVGRREALDALGHALDATEGGTFAFLALVGEPGAGKTRLLGELTDAGAARSLPVLSGRAAEFEQEMPFGAVVDALDDHLEDHRTGLSPQALRLLGTVFPALADFGESGPATAPAGSNGSADPRVARYQLHRTVRHLLEELAGPAGLVLILDDLHWADEATVELLDHLVRHPPKARVLVAVGYRPAQASPRLAALVDAAGPHSVHVAVDPLTMSEVEEFLGPDVSASRCEALYKASGGNPFYLEALARMDRGGEPAVVADDAEGVSWDMGVAKLTEVPSAVRTALQVELSALPPEALTLAHAAAVAADEFEPGLAAVAAEMDEAEALAALDVLTARDVVRPAAVGRFRFRHPLVRHVAYASTAAGWRLAAHDRVAAHLAGLGAPAAIRAHHVVRSARFGDASAARTLVEAAGVVAAQAPATAAYWLEAALDLMPDDPAPDQNGAAPADGSPTRVELMLELAHVQAVSGRASEGRLTARNLLNLLPTDDTIRRARAVQLCAVMERQLGRVHEARALVLDELRGISDRQAPAAVLLRIRLVFDRIQRIDIRGSQAVLDTIPESAPGWGPGLKAAIASMRPMTAYGAGKISEAIAYAEAGDRLFSAASDNDFTDCLDCMVWLGFCEIFLGRYEAALRHLERCVSIARSTGQTYILGYFLAGYSRALLLQGRLAEAAAAADEAAAVGRELRSREVVAYGVMQQCLAASWAGDHEFALKLGDEAVANDTGSGEWWTAMACVARACAMVNAGRLEEGSAALIEACGDGTKGLDMSTLTMCAETLAWVRGVQGDAQDASYWADIAGALAVEEVVGDTGLARLARAHALRVHEPARAAVLAAEAADMLRAAGRLPDAGRAEFTAGLANGAAGLRAPARERLRVAAEIFESCGMHGPHAQAVREQRRLGVRVPAPGGRAASGAGGRGNAPYGLSPRELEIAQLVAEGRSNQQIAEQLFLSVRTVETHLSRVFAKIGVTSRVGVATAMNRHD</sequence>
<dbReference type="InterPro" id="IPR016032">
    <property type="entry name" value="Sig_transdc_resp-reg_C-effctor"/>
</dbReference>
<dbReference type="PANTHER" id="PTHR16305:SF35">
    <property type="entry name" value="TRANSCRIPTIONAL ACTIVATOR DOMAIN"/>
    <property type="match status" value="1"/>
</dbReference>
<feature type="domain" description="HTH luxR-type" evidence="3">
    <location>
        <begin position="933"/>
        <end position="998"/>
    </location>
</feature>
<dbReference type="SMART" id="SM00421">
    <property type="entry name" value="HTH_LUXR"/>
    <property type="match status" value="1"/>
</dbReference>
<gene>
    <name evidence="4" type="ORF">ACFQKB_20010</name>
</gene>
<dbReference type="Gene3D" id="1.25.40.10">
    <property type="entry name" value="Tetratricopeptide repeat domain"/>
    <property type="match status" value="1"/>
</dbReference>
<dbReference type="SUPFAM" id="SSF48452">
    <property type="entry name" value="TPR-like"/>
    <property type="match status" value="1"/>
</dbReference>
<keyword evidence="2 4" id="KW-0067">ATP-binding</keyword>
<dbReference type="InterPro" id="IPR027417">
    <property type="entry name" value="P-loop_NTPase"/>
</dbReference>
<dbReference type="InterPro" id="IPR036388">
    <property type="entry name" value="WH-like_DNA-bd_sf"/>
</dbReference>
<dbReference type="RefSeq" id="WP_378063430.1">
    <property type="nucleotide sequence ID" value="NZ_JBHSXS010000011.1"/>
</dbReference>
<evidence type="ECO:0000313" key="5">
    <source>
        <dbReference type="Proteomes" id="UP001596380"/>
    </source>
</evidence>
<dbReference type="CDD" id="cd06170">
    <property type="entry name" value="LuxR_C_like"/>
    <property type="match status" value="1"/>
</dbReference>
<dbReference type="PROSITE" id="PS00622">
    <property type="entry name" value="HTH_LUXR_1"/>
    <property type="match status" value="1"/>
</dbReference>
<dbReference type="Pfam" id="PF00196">
    <property type="entry name" value="GerE"/>
    <property type="match status" value="1"/>
</dbReference>
<keyword evidence="5" id="KW-1185">Reference proteome</keyword>
<organism evidence="4 5">
    <name type="scientific">Actinomadura yumaensis</name>
    <dbReference type="NCBI Taxonomy" id="111807"/>
    <lineage>
        <taxon>Bacteria</taxon>
        <taxon>Bacillati</taxon>
        <taxon>Actinomycetota</taxon>
        <taxon>Actinomycetes</taxon>
        <taxon>Streptosporangiales</taxon>
        <taxon>Thermomonosporaceae</taxon>
        <taxon>Actinomadura</taxon>
    </lineage>
</organism>
<dbReference type="PANTHER" id="PTHR16305">
    <property type="entry name" value="TESTICULAR SOLUBLE ADENYLYL CYCLASE"/>
    <property type="match status" value="1"/>
</dbReference>